<dbReference type="Proteomes" id="UP000583929">
    <property type="component" value="Unassembled WGS sequence"/>
</dbReference>
<dbReference type="AlphaFoldDB" id="A0A7J6HA22"/>
<organism evidence="3 5">
    <name type="scientific">Cannabis sativa</name>
    <name type="common">Hemp</name>
    <name type="synonym">Marijuana</name>
    <dbReference type="NCBI Taxonomy" id="3483"/>
    <lineage>
        <taxon>Eukaryota</taxon>
        <taxon>Viridiplantae</taxon>
        <taxon>Streptophyta</taxon>
        <taxon>Embryophyta</taxon>
        <taxon>Tracheophyta</taxon>
        <taxon>Spermatophyta</taxon>
        <taxon>Magnoliopsida</taxon>
        <taxon>eudicotyledons</taxon>
        <taxon>Gunneridae</taxon>
        <taxon>Pentapetalae</taxon>
        <taxon>rosids</taxon>
        <taxon>fabids</taxon>
        <taxon>Rosales</taxon>
        <taxon>Cannabaceae</taxon>
        <taxon>Cannabis</taxon>
    </lineage>
</organism>
<sequence length="150" mass="17006">MAETCSRTQRSRAWEMSSSTAESSVSERKEKSAISKVLVQDFRTGKCWDECGKSLDLPDLLWNLLEKEKQRVLELRKDGRVLCHGKWEVLCLLWLNCAWHTREMKWVPSSSIAPVPAPLSEHSTPTLSSPAVETELLFSEQYSTVPVLLG</sequence>
<dbReference type="EMBL" id="JAATIP010000185">
    <property type="protein sequence ID" value="KAF4362330.1"/>
    <property type="molecule type" value="Genomic_DNA"/>
</dbReference>
<evidence type="ECO:0000313" key="2">
    <source>
        <dbReference type="EMBL" id="KAF4362330.1"/>
    </source>
</evidence>
<name>A0A7J6HA22_CANSA</name>
<proteinExistence type="predicted"/>
<comment type="caution">
    <text evidence="3">The sequence shown here is derived from an EMBL/GenBank/DDBJ whole genome shotgun (WGS) entry which is preliminary data.</text>
</comment>
<feature type="compositionally biased region" description="Low complexity" evidence="1">
    <location>
        <begin position="15"/>
        <end position="24"/>
    </location>
</feature>
<dbReference type="EMBL" id="JAATIQ010000060">
    <property type="protein sequence ID" value="KAF4391329.1"/>
    <property type="molecule type" value="Genomic_DNA"/>
</dbReference>
<evidence type="ECO:0000313" key="3">
    <source>
        <dbReference type="EMBL" id="KAF4391329.1"/>
    </source>
</evidence>
<protein>
    <submittedName>
        <fullName evidence="3">Uncharacterized protein</fullName>
    </submittedName>
</protein>
<feature type="region of interest" description="Disordered" evidence="1">
    <location>
        <begin position="1"/>
        <end position="27"/>
    </location>
</feature>
<evidence type="ECO:0000313" key="4">
    <source>
        <dbReference type="Proteomes" id="UP000525078"/>
    </source>
</evidence>
<evidence type="ECO:0000313" key="5">
    <source>
        <dbReference type="Proteomes" id="UP000583929"/>
    </source>
</evidence>
<keyword evidence="5" id="KW-1185">Reference proteome</keyword>
<gene>
    <name evidence="2" type="ORF">F8388_008214</name>
    <name evidence="3" type="ORF">G4B88_016639</name>
</gene>
<evidence type="ECO:0000256" key="1">
    <source>
        <dbReference type="SAM" id="MobiDB-lite"/>
    </source>
</evidence>
<reference evidence="4 5" key="1">
    <citation type="journal article" date="2020" name="bioRxiv">
        <title>Sequence and annotation of 42 cannabis genomes reveals extensive copy number variation in cannabinoid synthesis and pathogen resistance genes.</title>
        <authorList>
            <person name="Mckernan K.J."/>
            <person name="Helbert Y."/>
            <person name="Kane L.T."/>
            <person name="Ebling H."/>
            <person name="Zhang L."/>
            <person name="Liu B."/>
            <person name="Eaton Z."/>
            <person name="Mclaughlin S."/>
            <person name="Kingan S."/>
            <person name="Baybayan P."/>
            <person name="Concepcion G."/>
            <person name="Jordan M."/>
            <person name="Riva A."/>
            <person name="Barbazuk W."/>
            <person name="Harkins T."/>
        </authorList>
    </citation>
    <scope>NUCLEOTIDE SEQUENCE [LARGE SCALE GENOMIC DNA]</scope>
    <source>
        <strain evidence="4 5">cv. Jamaican Lion 4</strain>
        <strain evidence="3">Father</strain>
        <strain evidence="2">Mother</strain>
        <tissue evidence="3">Leaf</tissue>
    </source>
</reference>
<accession>A0A7J6HA22</accession>
<dbReference type="Proteomes" id="UP000525078">
    <property type="component" value="Unassembled WGS sequence"/>
</dbReference>